<evidence type="ECO:0000313" key="7">
    <source>
        <dbReference type="Proteomes" id="UP000247792"/>
    </source>
</evidence>
<dbReference type="PANTHER" id="PTHR34478:SF2">
    <property type="entry name" value="MEMBRANE PROTEIN"/>
    <property type="match status" value="1"/>
</dbReference>
<dbReference type="Gene3D" id="1.20.1440.20">
    <property type="entry name" value="LemA-like domain"/>
    <property type="match status" value="1"/>
</dbReference>
<dbReference type="Proteomes" id="UP000247792">
    <property type="component" value="Unassembled WGS sequence"/>
</dbReference>
<evidence type="ECO:0000256" key="4">
    <source>
        <dbReference type="ARBA" id="ARBA00022989"/>
    </source>
</evidence>
<evidence type="ECO:0000256" key="5">
    <source>
        <dbReference type="ARBA" id="ARBA00023136"/>
    </source>
</evidence>
<reference evidence="6 7" key="1">
    <citation type="submission" date="2018-05" db="EMBL/GenBank/DDBJ databases">
        <title>Genomic Encyclopedia of Type Strains, Phase IV (KMG-IV): sequencing the most valuable type-strain genomes for metagenomic binning, comparative biology and taxonomic classification.</title>
        <authorList>
            <person name="Goeker M."/>
        </authorList>
    </citation>
    <scope>NUCLEOTIDE SEQUENCE [LARGE SCALE GENOMIC DNA]</scope>
    <source>
        <strain evidence="6 7">DSM 19792</strain>
    </source>
</reference>
<evidence type="ECO:0000256" key="3">
    <source>
        <dbReference type="ARBA" id="ARBA00022692"/>
    </source>
</evidence>
<dbReference type="OrthoDB" id="9804152at2"/>
<evidence type="ECO:0000313" key="6">
    <source>
        <dbReference type="EMBL" id="PXX41845.1"/>
    </source>
</evidence>
<comment type="caution">
    <text evidence="6">The sequence shown here is derived from an EMBL/GenBank/DDBJ whole genome shotgun (WGS) entry which is preliminary data.</text>
</comment>
<comment type="similarity">
    <text evidence="2">Belongs to the LemA family.</text>
</comment>
<dbReference type="PANTHER" id="PTHR34478">
    <property type="entry name" value="PROTEIN LEMA"/>
    <property type="match status" value="1"/>
</dbReference>
<protein>
    <submittedName>
        <fullName evidence="6">LemA protein</fullName>
    </submittedName>
</protein>
<dbReference type="GO" id="GO:0016020">
    <property type="term" value="C:membrane"/>
    <property type="evidence" value="ECO:0007669"/>
    <property type="project" value="UniProtKB-SubCell"/>
</dbReference>
<dbReference type="Pfam" id="PF04011">
    <property type="entry name" value="LemA"/>
    <property type="match status" value="1"/>
</dbReference>
<evidence type="ECO:0000256" key="1">
    <source>
        <dbReference type="ARBA" id="ARBA00004167"/>
    </source>
</evidence>
<organism evidence="6 7">
    <name type="scientific">Undibacterium pigrum</name>
    <dbReference type="NCBI Taxonomy" id="401470"/>
    <lineage>
        <taxon>Bacteria</taxon>
        <taxon>Pseudomonadati</taxon>
        <taxon>Pseudomonadota</taxon>
        <taxon>Betaproteobacteria</taxon>
        <taxon>Burkholderiales</taxon>
        <taxon>Oxalobacteraceae</taxon>
        <taxon>Undibacterium</taxon>
    </lineage>
</organism>
<sequence length="196" mass="21840">MIAMIVLAVIFAILAFWVLGIQKRLLNSRRRIKYAFSQMDIQFKRRYELIPNMVEVAKGYMSQERDALEAVIAALNEAVTANSMASFHPLLGIAILHLAAAEDRLTVSLGRMFAIVDACPDLQANPNMQRLSGELNDTENKISFARQAYNDCVLQYNESMQHFPGPVVANMFGFHTAELMQVAAFDSNASQQLAPA</sequence>
<keyword evidence="7" id="KW-1185">Reference proteome</keyword>
<dbReference type="SUPFAM" id="SSF140478">
    <property type="entry name" value="LemA-like"/>
    <property type="match status" value="1"/>
</dbReference>
<evidence type="ECO:0000256" key="2">
    <source>
        <dbReference type="ARBA" id="ARBA00008854"/>
    </source>
</evidence>
<proteinExistence type="inferred from homology"/>
<gene>
    <name evidence="6" type="ORF">DFR42_10624</name>
</gene>
<keyword evidence="4" id="KW-1133">Transmembrane helix</keyword>
<name>A0A318J3B0_9BURK</name>
<keyword evidence="3" id="KW-0812">Transmembrane</keyword>
<keyword evidence="5" id="KW-0472">Membrane</keyword>
<dbReference type="InterPro" id="IPR007156">
    <property type="entry name" value="MamQ_LemA"/>
</dbReference>
<dbReference type="AlphaFoldDB" id="A0A318J3B0"/>
<comment type="subcellular location">
    <subcellularLocation>
        <location evidence="1">Membrane</location>
        <topology evidence="1">Single-pass membrane protein</topology>
    </subcellularLocation>
</comment>
<dbReference type="EMBL" id="QJKB01000006">
    <property type="protein sequence ID" value="PXX41845.1"/>
    <property type="molecule type" value="Genomic_DNA"/>
</dbReference>
<accession>A0A318J3B0</accession>
<dbReference type="RefSeq" id="WP_110256296.1">
    <property type="nucleotide sequence ID" value="NZ_QJKB01000006.1"/>
</dbReference>
<dbReference type="InterPro" id="IPR023353">
    <property type="entry name" value="LemA-like_dom_sf"/>
</dbReference>